<protein>
    <submittedName>
        <fullName evidence="1">Uncharacterized protein</fullName>
    </submittedName>
</protein>
<dbReference type="AlphaFoldDB" id="F8F568"/>
<sequence>MPRPEGWLPAVYPMGRINKKDPWLRVFHYELEFVLRPIFR</sequence>
<accession>F8F568</accession>
<dbReference type="PATRIC" id="fig|1036673.3.peg.2008"/>
<name>F8F568_PAEMK</name>
<dbReference type="EMBL" id="CP002869">
    <property type="protein sequence ID" value="AEI40798.1"/>
    <property type="molecule type" value="Genomic_DNA"/>
</dbReference>
<proteinExistence type="predicted"/>
<reference evidence="1 2" key="2">
    <citation type="journal article" date="2013" name="Genome Announc.">
        <title>Genome Sequence of Growth-Improving Paenibacillus mucilaginosus Strain KNP414.</title>
        <authorList>
            <person name="Lu J.J."/>
            <person name="Wang J.F."/>
            <person name="Hu X.F."/>
        </authorList>
    </citation>
    <scope>NUCLEOTIDE SEQUENCE [LARGE SCALE GENOMIC DNA]</scope>
    <source>
        <strain evidence="1 2">KNP414</strain>
    </source>
</reference>
<gene>
    <name evidence="1" type="ordered locus">KNP414_02237</name>
</gene>
<evidence type="ECO:0000313" key="1">
    <source>
        <dbReference type="EMBL" id="AEI40798.1"/>
    </source>
</evidence>
<dbReference type="KEGG" id="pms:KNP414_02237"/>
<organism evidence="1 2">
    <name type="scientific">Paenibacillus mucilaginosus (strain KNP414)</name>
    <dbReference type="NCBI Taxonomy" id="1036673"/>
    <lineage>
        <taxon>Bacteria</taxon>
        <taxon>Bacillati</taxon>
        <taxon>Bacillota</taxon>
        <taxon>Bacilli</taxon>
        <taxon>Bacillales</taxon>
        <taxon>Paenibacillaceae</taxon>
        <taxon>Paenibacillus</taxon>
    </lineage>
</organism>
<reference evidence="2" key="1">
    <citation type="submission" date="2011-06" db="EMBL/GenBank/DDBJ databases">
        <title>Complete genome sequence of Paenibacillus mucilaginosus KNP414.</title>
        <authorList>
            <person name="Wang J."/>
            <person name="Hu S."/>
            <person name="Hu X."/>
            <person name="Zhang B."/>
            <person name="Dong D."/>
            <person name="Zhang S."/>
            <person name="Zhao K."/>
            <person name="Wu D."/>
        </authorList>
    </citation>
    <scope>NUCLEOTIDE SEQUENCE [LARGE SCALE GENOMIC DNA]</scope>
    <source>
        <strain evidence="2">KNP414</strain>
    </source>
</reference>
<dbReference type="HOGENOM" id="CLU_3293467_0_0_9"/>
<evidence type="ECO:0000313" key="2">
    <source>
        <dbReference type="Proteomes" id="UP000006620"/>
    </source>
</evidence>
<dbReference type="Proteomes" id="UP000006620">
    <property type="component" value="Chromosome"/>
</dbReference>